<feature type="compositionally biased region" description="Basic and acidic residues" evidence="1">
    <location>
        <begin position="279"/>
        <end position="289"/>
    </location>
</feature>
<dbReference type="STRING" id="392500.Swoo_1623"/>
<keyword evidence="3" id="KW-0282">Flagellum</keyword>
<feature type="region of interest" description="Disordered" evidence="1">
    <location>
        <begin position="108"/>
        <end position="128"/>
    </location>
</feature>
<dbReference type="AlphaFoldDB" id="B1KLI4"/>
<dbReference type="InterPro" id="IPR052563">
    <property type="entry name" value="FliK"/>
</dbReference>
<dbReference type="EMBL" id="CP000961">
    <property type="protein sequence ID" value="ACA85909.1"/>
    <property type="molecule type" value="Genomic_DNA"/>
</dbReference>
<keyword evidence="4" id="KW-1185">Reference proteome</keyword>
<feature type="region of interest" description="Disordered" evidence="1">
    <location>
        <begin position="1"/>
        <end position="92"/>
    </location>
</feature>
<dbReference type="CDD" id="cd17470">
    <property type="entry name" value="T3SS_Flik_C"/>
    <property type="match status" value="1"/>
</dbReference>
<dbReference type="InterPro" id="IPR038610">
    <property type="entry name" value="FliK-like_C_sf"/>
</dbReference>
<feature type="compositionally biased region" description="Polar residues" evidence="1">
    <location>
        <begin position="52"/>
        <end position="65"/>
    </location>
</feature>
<feature type="compositionally biased region" description="Acidic residues" evidence="1">
    <location>
        <begin position="505"/>
        <end position="523"/>
    </location>
</feature>
<dbReference type="eggNOG" id="COG3144">
    <property type="taxonomic scope" value="Bacteria"/>
</dbReference>
<feature type="region of interest" description="Disordered" evidence="1">
    <location>
        <begin position="487"/>
        <end position="532"/>
    </location>
</feature>
<feature type="region of interest" description="Disordered" evidence="1">
    <location>
        <begin position="279"/>
        <end position="304"/>
    </location>
</feature>
<keyword evidence="3" id="KW-0969">Cilium</keyword>
<accession>B1KLI4</accession>
<evidence type="ECO:0000259" key="2">
    <source>
        <dbReference type="Pfam" id="PF02120"/>
    </source>
</evidence>
<evidence type="ECO:0000313" key="4">
    <source>
        <dbReference type="Proteomes" id="UP000002168"/>
    </source>
</evidence>
<dbReference type="Gene3D" id="3.30.750.140">
    <property type="match status" value="1"/>
</dbReference>
<organism evidence="3 4">
    <name type="scientific">Shewanella woodyi (strain ATCC 51908 / MS32)</name>
    <dbReference type="NCBI Taxonomy" id="392500"/>
    <lineage>
        <taxon>Bacteria</taxon>
        <taxon>Pseudomonadati</taxon>
        <taxon>Pseudomonadota</taxon>
        <taxon>Gammaproteobacteria</taxon>
        <taxon>Alteromonadales</taxon>
        <taxon>Shewanellaceae</taxon>
        <taxon>Shewanella</taxon>
    </lineage>
</organism>
<gene>
    <name evidence="3" type="ordered locus">Swoo_1623</name>
</gene>
<reference evidence="3 4" key="1">
    <citation type="submission" date="2008-02" db="EMBL/GenBank/DDBJ databases">
        <title>Complete sequence of Shewanella woodyi ATCC 51908.</title>
        <authorList>
            <consortium name="US DOE Joint Genome Institute"/>
            <person name="Copeland A."/>
            <person name="Lucas S."/>
            <person name="Lapidus A."/>
            <person name="Glavina del Rio T."/>
            <person name="Dalin E."/>
            <person name="Tice H."/>
            <person name="Bruce D."/>
            <person name="Goodwin L."/>
            <person name="Pitluck S."/>
            <person name="Sims D."/>
            <person name="Brettin T."/>
            <person name="Detter J.C."/>
            <person name="Han C."/>
            <person name="Kuske C.R."/>
            <person name="Schmutz J."/>
            <person name="Larimer F."/>
            <person name="Land M."/>
            <person name="Hauser L."/>
            <person name="Kyrpides N."/>
            <person name="Lykidis A."/>
            <person name="Zhao J.-S."/>
            <person name="Richardson P."/>
        </authorList>
    </citation>
    <scope>NUCLEOTIDE SEQUENCE [LARGE SCALE GENOMIC DNA]</scope>
    <source>
        <strain evidence="4">ATCC 51908 / MS32</strain>
    </source>
</reference>
<feature type="compositionally biased region" description="Low complexity" evidence="1">
    <location>
        <begin position="108"/>
        <end position="123"/>
    </location>
</feature>
<feature type="compositionally biased region" description="Polar residues" evidence="1">
    <location>
        <begin position="21"/>
        <end position="30"/>
    </location>
</feature>
<dbReference type="RefSeq" id="WP_012324255.1">
    <property type="nucleotide sequence ID" value="NC_010506.1"/>
</dbReference>
<proteinExistence type="predicted"/>
<feature type="compositionally biased region" description="Basic and acidic residues" evidence="1">
    <location>
        <begin position="66"/>
        <end position="81"/>
    </location>
</feature>
<dbReference type="HOGENOM" id="CLU_033240_0_0_6"/>
<name>B1KLI4_SHEWM</name>
<dbReference type="Proteomes" id="UP000002168">
    <property type="component" value="Chromosome"/>
</dbReference>
<sequence>MQKMTNVLLANNKAESKPSTESKQVTQSDGKATKDSDFSTALQQASVEAKQQVKSASKETSNSEIKQTHAQDPELKAKAEDGVAQDTADQDGDLIDVSHVLAQINLASELSKSSSGAESKASGDSLPLDEMLIDEQSIETLMVKIDGEAEQDLDIFDPETLAPIDEKLLAELQKQSGLTKEELQALSPEILNQLVVLVKSGGDHQAILDAIESDKLSLDDAAIIEQEAKLSDTELSHNMQTLAGISAEKEMKNGQGSSSNNEAKSLTAEQLRQVETAKEGHVVKGEEPKLNQLQGQELASKPKVDNEKFSSILGEKTIAQPEATSKANKTDGQVIAEQQLKGAELTVKLQPVKAGSEQSLVLSESLQGGESKLQQTSSLLSPQPQRTDIAQIQLSLRQSNEQQVQLQDMIQRFAPVMKQQLVTMVSQGVQHAEIRLDPPELGQLMVRIQVQGDQTQVQFQVAQHQTRDMIEQAIPRLKDLLSEQGMQLTDSQVSQEDSNNGEGEQASDDNGDQFTSELDEISAEESLISSKQATSYRSGIDYYA</sequence>
<keyword evidence="3" id="KW-0966">Cell projection</keyword>
<dbReference type="KEGG" id="swd:Swoo_1623"/>
<dbReference type="Pfam" id="PF02120">
    <property type="entry name" value="Flg_hook"/>
    <property type="match status" value="1"/>
</dbReference>
<evidence type="ECO:0000256" key="1">
    <source>
        <dbReference type="SAM" id="MobiDB-lite"/>
    </source>
</evidence>
<evidence type="ECO:0000313" key="3">
    <source>
        <dbReference type="EMBL" id="ACA85909.1"/>
    </source>
</evidence>
<dbReference type="InterPro" id="IPR021136">
    <property type="entry name" value="Flagellar_hook_control-like_C"/>
</dbReference>
<dbReference type="PANTHER" id="PTHR37533">
    <property type="entry name" value="FLAGELLAR HOOK-LENGTH CONTROL PROTEIN"/>
    <property type="match status" value="1"/>
</dbReference>
<protein>
    <submittedName>
        <fullName evidence="3">Flagellar hook-length control protein</fullName>
    </submittedName>
</protein>
<feature type="compositionally biased region" description="Polar residues" evidence="1">
    <location>
        <begin position="487"/>
        <end position="502"/>
    </location>
</feature>
<feature type="domain" description="Flagellar hook-length control protein-like C-terminal" evidence="2">
    <location>
        <begin position="419"/>
        <end position="501"/>
    </location>
</feature>
<dbReference type="PANTHER" id="PTHR37533:SF2">
    <property type="entry name" value="FLAGELLAR HOOK-LENGTH CONTROL PROTEIN"/>
    <property type="match status" value="1"/>
</dbReference>